<dbReference type="Proteomes" id="UP000435357">
    <property type="component" value="Unassembled WGS sequence"/>
</dbReference>
<feature type="domain" description="NAD-dependent epimerase/dehydratase" evidence="1">
    <location>
        <begin position="9"/>
        <end position="203"/>
    </location>
</feature>
<dbReference type="Gene3D" id="3.40.50.720">
    <property type="entry name" value="NAD(P)-binding Rossmann-like Domain"/>
    <property type="match status" value="1"/>
</dbReference>
<evidence type="ECO:0000313" key="3">
    <source>
        <dbReference type="Proteomes" id="UP000435357"/>
    </source>
</evidence>
<proteinExistence type="predicted"/>
<dbReference type="GO" id="GO:0005737">
    <property type="term" value="C:cytoplasm"/>
    <property type="evidence" value="ECO:0007669"/>
    <property type="project" value="TreeGrafter"/>
</dbReference>
<gene>
    <name evidence="2" type="ORF">F3059_04455</name>
</gene>
<evidence type="ECO:0000259" key="1">
    <source>
        <dbReference type="Pfam" id="PF01370"/>
    </source>
</evidence>
<comment type="caution">
    <text evidence="2">The sequence shown here is derived from an EMBL/GenBank/DDBJ whole genome shotgun (WGS) entry which is preliminary data.</text>
</comment>
<name>A0A6N6M912_9FLAO</name>
<protein>
    <submittedName>
        <fullName evidence="2">SDR family oxidoreductase</fullName>
    </submittedName>
</protein>
<dbReference type="OrthoDB" id="751203at2"/>
<organism evidence="2 3">
    <name type="scientific">Salibacter halophilus</name>
    <dbReference type="NCBI Taxonomy" id="1803916"/>
    <lineage>
        <taxon>Bacteria</taxon>
        <taxon>Pseudomonadati</taxon>
        <taxon>Bacteroidota</taxon>
        <taxon>Flavobacteriia</taxon>
        <taxon>Flavobacteriales</taxon>
        <taxon>Salibacteraceae</taxon>
        <taxon>Salibacter</taxon>
    </lineage>
</organism>
<dbReference type="CDD" id="cd05266">
    <property type="entry name" value="SDR_a4"/>
    <property type="match status" value="1"/>
</dbReference>
<dbReference type="RefSeq" id="WP_151166894.1">
    <property type="nucleotide sequence ID" value="NZ_WACR01000003.1"/>
</dbReference>
<keyword evidence="3" id="KW-1185">Reference proteome</keyword>
<dbReference type="PANTHER" id="PTHR48079">
    <property type="entry name" value="PROTEIN YEEZ"/>
    <property type="match status" value="1"/>
</dbReference>
<reference evidence="2 3" key="1">
    <citation type="submission" date="2019-09" db="EMBL/GenBank/DDBJ databases">
        <title>Genomes of Cryomorphaceae.</title>
        <authorList>
            <person name="Bowman J.P."/>
        </authorList>
    </citation>
    <scope>NUCLEOTIDE SEQUENCE [LARGE SCALE GENOMIC DNA]</scope>
    <source>
        <strain evidence="2 3">KCTC 52047</strain>
    </source>
</reference>
<accession>A0A6N6M912</accession>
<dbReference type="EMBL" id="WACR01000003">
    <property type="protein sequence ID" value="KAB1065212.1"/>
    <property type="molecule type" value="Genomic_DNA"/>
</dbReference>
<dbReference type="SUPFAM" id="SSF51735">
    <property type="entry name" value="NAD(P)-binding Rossmann-fold domains"/>
    <property type="match status" value="1"/>
</dbReference>
<dbReference type="AlphaFoldDB" id="A0A6N6M912"/>
<dbReference type="Pfam" id="PF01370">
    <property type="entry name" value="Epimerase"/>
    <property type="match status" value="1"/>
</dbReference>
<dbReference type="PANTHER" id="PTHR48079:SF6">
    <property type="entry name" value="NAD(P)-BINDING DOMAIN-CONTAINING PROTEIN-RELATED"/>
    <property type="match status" value="1"/>
</dbReference>
<dbReference type="InterPro" id="IPR036291">
    <property type="entry name" value="NAD(P)-bd_dom_sf"/>
</dbReference>
<dbReference type="InterPro" id="IPR051783">
    <property type="entry name" value="NAD(P)-dependent_oxidoreduct"/>
</dbReference>
<dbReference type="InterPro" id="IPR001509">
    <property type="entry name" value="Epimerase_deHydtase"/>
</dbReference>
<dbReference type="GO" id="GO:0004029">
    <property type="term" value="F:aldehyde dehydrogenase (NAD+) activity"/>
    <property type="evidence" value="ECO:0007669"/>
    <property type="project" value="TreeGrafter"/>
</dbReference>
<sequence length="265" mass="30073">MKKRIAILGCGWLGLPLAEKLIAEGYDINGSTTTTVKQKLLRQKGVKPFLINTESLDEGAFLEFLQADILIIAMTPQSKKRYRKLIEVIEQSPVKQILFVSSTAVYPVNNDVVHEKDAAYMKSVHSGRVMLELEELFTKNDNFETTVIRFCGLFGPARIPGRFMAGFRDLKGGDNPVNMIHLDDCIQILWRIIDRDIWGDVFNACSDHHPSRKEFYKMAATSAGLVPPQFSNRDEPDKFRVVSSDKLKEKLDYTFIHPNPLKALK</sequence>
<evidence type="ECO:0000313" key="2">
    <source>
        <dbReference type="EMBL" id="KAB1065212.1"/>
    </source>
</evidence>